<accession>A0A2D3T7R5</accession>
<dbReference type="AlphaFoldDB" id="A0A2D3T7R5"/>
<dbReference type="InterPro" id="IPR036365">
    <property type="entry name" value="PGBD-like_sf"/>
</dbReference>
<dbReference type="InterPro" id="IPR036366">
    <property type="entry name" value="PGBDSf"/>
</dbReference>
<dbReference type="GO" id="GO:0071555">
    <property type="term" value="P:cell wall organization"/>
    <property type="evidence" value="ECO:0007669"/>
    <property type="project" value="UniProtKB-KW"/>
</dbReference>
<evidence type="ECO:0000256" key="1">
    <source>
        <dbReference type="ARBA" id="ARBA00001561"/>
    </source>
</evidence>
<evidence type="ECO:0000313" key="7">
    <source>
        <dbReference type="EMBL" id="ATW29764.1"/>
    </source>
</evidence>
<dbReference type="InterPro" id="IPR002477">
    <property type="entry name" value="Peptidoglycan-bd-like"/>
</dbReference>
<dbReference type="Gene3D" id="3.40.80.10">
    <property type="entry name" value="Peptidoglycan recognition protein-like"/>
    <property type="match status" value="1"/>
</dbReference>
<evidence type="ECO:0000313" key="8">
    <source>
        <dbReference type="Proteomes" id="UP000230008"/>
    </source>
</evidence>
<dbReference type="Proteomes" id="UP000230008">
    <property type="component" value="Chromosome"/>
</dbReference>
<reference evidence="8" key="1">
    <citation type="submission" date="2016-10" db="EMBL/GenBank/DDBJ databases">
        <authorList>
            <person name="Chevignon G."/>
        </authorList>
    </citation>
    <scope>NUCLEOTIDE SEQUENCE [LARGE SCALE GENOMIC DNA]</scope>
    <source>
        <strain evidence="8">A2C</strain>
    </source>
</reference>
<dbReference type="FunFam" id="3.40.80.10:FF:000003">
    <property type="entry name" value="N-acetylmuramoyl-L-alanine amidase"/>
    <property type="match status" value="1"/>
</dbReference>
<dbReference type="Pfam" id="PF01471">
    <property type="entry name" value="PG_binding_1"/>
    <property type="match status" value="1"/>
</dbReference>
<dbReference type="GO" id="GO:0019867">
    <property type="term" value="C:outer membrane"/>
    <property type="evidence" value="ECO:0007669"/>
    <property type="project" value="TreeGrafter"/>
</dbReference>
<evidence type="ECO:0000256" key="2">
    <source>
        <dbReference type="ARBA" id="ARBA00007553"/>
    </source>
</evidence>
<dbReference type="GO" id="GO:0009254">
    <property type="term" value="P:peptidoglycan turnover"/>
    <property type="evidence" value="ECO:0007669"/>
    <property type="project" value="TreeGrafter"/>
</dbReference>
<dbReference type="PANTHER" id="PTHR30417:SF1">
    <property type="entry name" value="N-ACETYLMURAMOYL-L-ALANINE AMIDASE AMID"/>
    <property type="match status" value="1"/>
</dbReference>
<dbReference type="PROSITE" id="PS51257">
    <property type="entry name" value="PROKAR_LIPOPROTEIN"/>
    <property type="match status" value="1"/>
</dbReference>
<dbReference type="InterPro" id="IPR051206">
    <property type="entry name" value="NAMLAA_amidase_2"/>
</dbReference>
<sequence>MNKLIIIIVILMLMGCHSSHMIDRCDYKVDTRYPAAGKNNRINSIVLHYTALNDEKSLKVLTQQKVSAHYLILINPKNIGNKPVVLQLVPEDKRAWHAGSSYWRNRTNLNDTSLGIEIVNLGYTPMFFGKRWYSFNDQQRVLIERLTKDLVKRYNIKPTNVLAHSDIAPLRKHDPGPLFFWERLAKIGVGAWPDQVVVKKYIGPRNIKDLASVANIQKLLAQYGYTIPQTGQLDPDTKKVISAFQMHFRPSDFSGRPDAQTEAIAAALLEKYSF</sequence>
<name>A0A2D3T7R5_9ENTR</name>
<evidence type="ECO:0000256" key="4">
    <source>
        <dbReference type="ARBA" id="ARBA00022801"/>
    </source>
</evidence>
<dbReference type="SUPFAM" id="SSF55846">
    <property type="entry name" value="N-acetylmuramoyl-L-alanine amidase-like"/>
    <property type="match status" value="1"/>
</dbReference>
<evidence type="ECO:0000256" key="3">
    <source>
        <dbReference type="ARBA" id="ARBA00011901"/>
    </source>
</evidence>
<keyword evidence="4" id="KW-0378">Hydrolase</keyword>
<dbReference type="GO" id="GO:0009253">
    <property type="term" value="P:peptidoglycan catabolic process"/>
    <property type="evidence" value="ECO:0007669"/>
    <property type="project" value="InterPro"/>
</dbReference>
<keyword evidence="5" id="KW-0961">Cell wall biogenesis/degradation</keyword>
<evidence type="ECO:0000259" key="6">
    <source>
        <dbReference type="SMART" id="SM00644"/>
    </source>
</evidence>
<dbReference type="EC" id="3.5.1.28" evidence="3"/>
<dbReference type="Gene3D" id="1.10.101.10">
    <property type="entry name" value="PGBD-like superfamily/PGBD"/>
    <property type="match status" value="1"/>
</dbReference>
<dbReference type="PANTHER" id="PTHR30417">
    <property type="entry name" value="N-ACETYLMURAMOYL-L-ALANINE AMIDASE AMID"/>
    <property type="match status" value="1"/>
</dbReference>
<dbReference type="CDD" id="cd06583">
    <property type="entry name" value="PGRP"/>
    <property type="match status" value="1"/>
</dbReference>
<dbReference type="EMBL" id="CP017606">
    <property type="protein sequence ID" value="ATW29764.1"/>
    <property type="molecule type" value="Genomic_DNA"/>
</dbReference>
<dbReference type="InterPro" id="IPR002502">
    <property type="entry name" value="Amidase_domain"/>
</dbReference>
<proteinExistence type="inferred from homology"/>
<dbReference type="RefSeq" id="WP_100103226.1">
    <property type="nucleotide sequence ID" value="NZ_CAWNMT010000001.1"/>
</dbReference>
<comment type="similarity">
    <text evidence="2">Belongs to the N-acetylmuramoyl-L-alanine amidase 2 family.</text>
</comment>
<organism evidence="7 8">
    <name type="scientific">Candidatus Williamhamiltonella defendens</name>
    <dbReference type="NCBI Taxonomy" id="138072"/>
    <lineage>
        <taxon>Bacteria</taxon>
        <taxon>Pseudomonadati</taxon>
        <taxon>Pseudomonadota</taxon>
        <taxon>Gammaproteobacteria</taxon>
        <taxon>Enterobacterales</taxon>
        <taxon>Enterobacteriaceae</taxon>
        <taxon>aphid secondary symbionts</taxon>
        <taxon>Candidatus Williamhamiltonella</taxon>
    </lineage>
</organism>
<dbReference type="SUPFAM" id="SSF47090">
    <property type="entry name" value="PGBD-like"/>
    <property type="match status" value="1"/>
</dbReference>
<dbReference type="Pfam" id="PF01510">
    <property type="entry name" value="Amidase_2"/>
    <property type="match status" value="1"/>
</dbReference>
<feature type="domain" description="N-acetylmuramoyl-L-alanine amidase" evidence="6">
    <location>
        <begin position="30"/>
        <end position="176"/>
    </location>
</feature>
<dbReference type="InterPro" id="IPR036505">
    <property type="entry name" value="Amidase/PGRP_sf"/>
</dbReference>
<comment type="catalytic activity">
    <reaction evidence="1">
        <text>Hydrolyzes the link between N-acetylmuramoyl residues and L-amino acid residues in certain cell-wall glycopeptides.</text>
        <dbReference type="EC" id="3.5.1.28"/>
    </reaction>
</comment>
<protein>
    <recommendedName>
        <fullName evidence="3">N-acetylmuramoyl-L-alanine amidase</fullName>
        <ecNumber evidence="3">3.5.1.28</ecNumber>
    </recommendedName>
</protein>
<dbReference type="GO" id="GO:0008745">
    <property type="term" value="F:N-acetylmuramoyl-L-alanine amidase activity"/>
    <property type="evidence" value="ECO:0007669"/>
    <property type="project" value="UniProtKB-EC"/>
</dbReference>
<reference evidence="8" key="2">
    <citation type="submission" date="2017-11" db="EMBL/GenBank/DDBJ databases">
        <title>PacBio sequencing of new strain of the secondary endosymbiont Candidatus Hamiltonella defensa.</title>
        <authorList>
            <person name="Strand M.R."/>
            <person name="Oliver K."/>
        </authorList>
    </citation>
    <scope>NUCLEOTIDE SEQUENCE [LARGE SCALE GENOMIC DNA]</scope>
    <source>
        <strain evidence="8">A2C</strain>
    </source>
</reference>
<evidence type="ECO:0000256" key="5">
    <source>
        <dbReference type="ARBA" id="ARBA00023316"/>
    </source>
</evidence>
<dbReference type="SMART" id="SM00644">
    <property type="entry name" value="Ami_2"/>
    <property type="match status" value="1"/>
</dbReference>
<gene>
    <name evidence="7" type="ORF">BJP41_04750</name>
</gene>